<dbReference type="EMBL" id="JAUUTY010000005">
    <property type="protein sequence ID" value="KAK1631030.1"/>
    <property type="molecule type" value="Genomic_DNA"/>
</dbReference>
<keyword evidence="1" id="KW-0862">Zinc</keyword>
<reference evidence="4" key="1">
    <citation type="submission" date="2023-07" db="EMBL/GenBank/DDBJ databases">
        <title>A chromosome-level genome assembly of Lolium multiflorum.</title>
        <authorList>
            <person name="Chen Y."/>
            <person name="Copetti D."/>
            <person name="Kolliker R."/>
            <person name="Studer B."/>
        </authorList>
    </citation>
    <scope>NUCLEOTIDE SEQUENCE</scope>
    <source>
        <strain evidence="4">02402/16</strain>
        <tissue evidence="4">Leaf</tissue>
    </source>
</reference>
<accession>A0AAD8RTQ6</accession>
<feature type="compositionally biased region" description="Basic residues" evidence="2">
    <location>
        <begin position="50"/>
        <end position="63"/>
    </location>
</feature>
<feature type="region of interest" description="Disordered" evidence="2">
    <location>
        <begin position="44"/>
        <end position="88"/>
    </location>
</feature>
<evidence type="ECO:0000313" key="4">
    <source>
        <dbReference type="EMBL" id="KAK1631030.1"/>
    </source>
</evidence>
<keyword evidence="5" id="KW-1185">Reference proteome</keyword>
<name>A0AAD8RTQ6_LOLMU</name>
<proteinExistence type="predicted"/>
<dbReference type="PROSITE" id="PS00028">
    <property type="entry name" value="ZINC_FINGER_C2H2_1"/>
    <property type="match status" value="1"/>
</dbReference>
<protein>
    <recommendedName>
        <fullName evidence="3">C2H2-type domain-containing protein</fullName>
    </recommendedName>
</protein>
<sequence>MEQLNTEQEDELDLSLSLALRTSPEPGGFFLCVYCDRKFRSSQALGGHQNAHKHERSVAKRRREIAAATRAHGSAHDERPPGGGENVFLSATGKARRTEARKAASAALVPHGIARKGGGSSSEYGYGAVDRDDEFLEKWGTIAQLGVTGMTDIRAMMILVRRIVPNPRSMKMYLLLGRTFHHQHPQKT</sequence>
<feature type="domain" description="C2H2-type" evidence="3">
    <location>
        <begin position="30"/>
        <end position="57"/>
    </location>
</feature>
<dbReference type="AlphaFoldDB" id="A0AAD8RTQ6"/>
<evidence type="ECO:0000256" key="1">
    <source>
        <dbReference type="PROSITE-ProRule" id="PRU00042"/>
    </source>
</evidence>
<comment type="caution">
    <text evidence="4">The sequence shown here is derived from an EMBL/GenBank/DDBJ whole genome shotgun (WGS) entry which is preliminary data.</text>
</comment>
<dbReference type="InterPro" id="IPR013087">
    <property type="entry name" value="Znf_C2H2_type"/>
</dbReference>
<dbReference type="Proteomes" id="UP001231189">
    <property type="component" value="Unassembled WGS sequence"/>
</dbReference>
<keyword evidence="1" id="KW-0863">Zinc-finger</keyword>
<organism evidence="4 5">
    <name type="scientific">Lolium multiflorum</name>
    <name type="common">Italian ryegrass</name>
    <name type="synonym">Lolium perenne subsp. multiflorum</name>
    <dbReference type="NCBI Taxonomy" id="4521"/>
    <lineage>
        <taxon>Eukaryota</taxon>
        <taxon>Viridiplantae</taxon>
        <taxon>Streptophyta</taxon>
        <taxon>Embryophyta</taxon>
        <taxon>Tracheophyta</taxon>
        <taxon>Spermatophyta</taxon>
        <taxon>Magnoliopsida</taxon>
        <taxon>Liliopsida</taxon>
        <taxon>Poales</taxon>
        <taxon>Poaceae</taxon>
        <taxon>BOP clade</taxon>
        <taxon>Pooideae</taxon>
        <taxon>Poodae</taxon>
        <taxon>Poeae</taxon>
        <taxon>Poeae Chloroplast Group 2 (Poeae type)</taxon>
        <taxon>Loliodinae</taxon>
        <taxon>Loliinae</taxon>
        <taxon>Lolium</taxon>
    </lineage>
</organism>
<gene>
    <name evidence="4" type="ORF">QYE76_005345</name>
</gene>
<dbReference type="PROSITE" id="PS50157">
    <property type="entry name" value="ZINC_FINGER_C2H2_2"/>
    <property type="match status" value="1"/>
</dbReference>
<dbReference type="InterPro" id="IPR045320">
    <property type="entry name" value="JAGGED/SL1-like"/>
</dbReference>
<dbReference type="Gene3D" id="3.30.160.60">
    <property type="entry name" value="Classic Zinc Finger"/>
    <property type="match status" value="1"/>
</dbReference>
<dbReference type="SUPFAM" id="SSF57667">
    <property type="entry name" value="beta-beta-alpha zinc fingers"/>
    <property type="match status" value="1"/>
</dbReference>
<dbReference type="PANTHER" id="PTHR45730">
    <property type="entry name" value="ZINC FINGER PROTEIN JAGGED"/>
    <property type="match status" value="1"/>
</dbReference>
<evidence type="ECO:0000256" key="2">
    <source>
        <dbReference type="SAM" id="MobiDB-lite"/>
    </source>
</evidence>
<dbReference type="GO" id="GO:0003700">
    <property type="term" value="F:DNA-binding transcription factor activity"/>
    <property type="evidence" value="ECO:0007669"/>
    <property type="project" value="InterPro"/>
</dbReference>
<dbReference type="PANTHER" id="PTHR45730:SF137">
    <property type="entry name" value="OS09G0430600 PROTEIN"/>
    <property type="match status" value="1"/>
</dbReference>
<evidence type="ECO:0000259" key="3">
    <source>
        <dbReference type="PROSITE" id="PS50157"/>
    </source>
</evidence>
<dbReference type="InterPro" id="IPR036236">
    <property type="entry name" value="Znf_C2H2_sf"/>
</dbReference>
<keyword evidence="1" id="KW-0479">Metal-binding</keyword>
<evidence type="ECO:0000313" key="5">
    <source>
        <dbReference type="Proteomes" id="UP001231189"/>
    </source>
</evidence>
<dbReference type="GO" id="GO:0008270">
    <property type="term" value="F:zinc ion binding"/>
    <property type="evidence" value="ECO:0007669"/>
    <property type="project" value="UniProtKB-KW"/>
</dbReference>